<dbReference type="InterPro" id="IPR051861">
    <property type="entry name" value="NET_actin-binding_domain"/>
</dbReference>
<name>A0A443NUJ0_9MAGN</name>
<dbReference type="OrthoDB" id="10255522at2759"/>
<sequence>MGARNLNGVEERCLLLDRENQPLQSEVDTLLQKTKMQQEELTCKHKELEKPSICIQDEHLQRVEAEVALQSLQHSHSRSEEEKTALRLELQKGFQMLKDSELMKQGLEDEVQQIKEENHILNDQNLSSAVLINNLQDEISEKKARKGGWACCPAKEFTSGRPLFLKEEKDDLNRRCQDAVEQVETVNLYSTCLQSSVTDLQEENFKLKGICQKNDYQKVALLEKLEDMEKLSEKNMSLERSLSDANDSLQGLRETLKTLEESYQSLRNENFRLKEICQKNDDEKVALSEKLENMDKLSEKNMVLERSLSDKSAKLQRLRGSHKYIRRILPGENLELKEICQKNNDEKQVLLKKLEKKKILVEKSLSDTRVELQMMEATIKTLADSYQSLQAEN</sequence>
<evidence type="ECO:0000256" key="1">
    <source>
        <dbReference type="SAM" id="Coils"/>
    </source>
</evidence>
<evidence type="ECO:0000313" key="3">
    <source>
        <dbReference type="Proteomes" id="UP000283530"/>
    </source>
</evidence>
<dbReference type="GO" id="GO:0005886">
    <property type="term" value="C:plasma membrane"/>
    <property type="evidence" value="ECO:0007669"/>
    <property type="project" value="TreeGrafter"/>
</dbReference>
<dbReference type="PANTHER" id="PTHR32258">
    <property type="entry name" value="PROTEIN NETWORKED 4A"/>
    <property type="match status" value="1"/>
</dbReference>
<accession>A0A443NUJ0</accession>
<feature type="coiled-coil region" evidence="1">
    <location>
        <begin position="221"/>
        <end position="392"/>
    </location>
</feature>
<dbReference type="Proteomes" id="UP000283530">
    <property type="component" value="Unassembled WGS sequence"/>
</dbReference>
<dbReference type="AlphaFoldDB" id="A0A443NUJ0"/>
<dbReference type="STRING" id="337451.A0A443NUJ0"/>
<gene>
    <name evidence="2" type="ORF">CKAN_01092000</name>
</gene>
<comment type="caution">
    <text evidence="2">The sequence shown here is derived from an EMBL/GenBank/DDBJ whole genome shotgun (WGS) entry which is preliminary data.</text>
</comment>
<dbReference type="PANTHER" id="PTHR32258:SF6">
    <property type="entry name" value="PROTEIN NETWORKED 1A"/>
    <property type="match status" value="1"/>
</dbReference>
<feature type="coiled-coil region" evidence="1">
    <location>
        <begin position="69"/>
        <end position="124"/>
    </location>
</feature>
<evidence type="ECO:0000313" key="2">
    <source>
        <dbReference type="EMBL" id="RWR82208.1"/>
    </source>
</evidence>
<keyword evidence="1" id="KW-0175">Coiled coil</keyword>
<organism evidence="2 3">
    <name type="scientific">Cinnamomum micranthum f. kanehirae</name>
    <dbReference type="NCBI Taxonomy" id="337451"/>
    <lineage>
        <taxon>Eukaryota</taxon>
        <taxon>Viridiplantae</taxon>
        <taxon>Streptophyta</taxon>
        <taxon>Embryophyta</taxon>
        <taxon>Tracheophyta</taxon>
        <taxon>Spermatophyta</taxon>
        <taxon>Magnoliopsida</taxon>
        <taxon>Magnoliidae</taxon>
        <taxon>Laurales</taxon>
        <taxon>Lauraceae</taxon>
        <taxon>Cinnamomum</taxon>
    </lineage>
</organism>
<keyword evidence="3" id="KW-1185">Reference proteome</keyword>
<dbReference type="GO" id="GO:0051015">
    <property type="term" value="F:actin filament binding"/>
    <property type="evidence" value="ECO:0007669"/>
    <property type="project" value="TreeGrafter"/>
</dbReference>
<reference evidence="2 3" key="1">
    <citation type="journal article" date="2019" name="Nat. Plants">
        <title>Stout camphor tree genome fills gaps in understanding of flowering plant genome evolution.</title>
        <authorList>
            <person name="Chaw S.M."/>
            <person name="Liu Y.C."/>
            <person name="Wu Y.W."/>
            <person name="Wang H.Y."/>
            <person name="Lin C.I."/>
            <person name="Wu C.S."/>
            <person name="Ke H.M."/>
            <person name="Chang L.Y."/>
            <person name="Hsu C.Y."/>
            <person name="Yang H.T."/>
            <person name="Sudianto E."/>
            <person name="Hsu M.H."/>
            <person name="Wu K.P."/>
            <person name="Wang L.N."/>
            <person name="Leebens-Mack J.H."/>
            <person name="Tsai I.J."/>
        </authorList>
    </citation>
    <scope>NUCLEOTIDE SEQUENCE [LARGE SCALE GENOMIC DNA]</scope>
    <source>
        <strain evidence="3">cv. Chaw 1501</strain>
        <tissue evidence="2">Young leaves</tissue>
    </source>
</reference>
<protein>
    <submittedName>
        <fullName evidence="2">Protein NETWORKED 1A-like protein</fullName>
    </submittedName>
</protein>
<proteinExistence type="predicted"/>
<dbReference type="EMBL" id="QPKB01000004">
    <property type="protein sequence ID" value="RWR82208.1"/>
    <property type="molecule type" value="Genomic_DNA"/>
</dbReference>